<feature type="transmembrane region" description="Helical" evidence="1">
    <location>
        <begin position="50"/>
        <end position="70"/>
    </location>
</feature>
<protein>
    <recommendedName>
        <fullName evidence="4">ABC-2 type transport system permease protein</fullName>
    </recommendedName>
</protein>
<reference evidence="3" key="1">
    <citation type="submission" date="2016-11" db="EMBL/GenBank/DDBJ databases">
        <authorList>
            <person name="Varghese N."/>
            <person name="Submissions S."/>
        </authorList>
    </citation>
    <scope>NUCLEOTIDE SEQUENCE [LARGE SCALE GENOMIC DNA]</scope>
    <source>
        <strain evidence="3">Sac-22</strain>
    </source>
</reference>
<keyword evidence="1" id="KW-1133">Transmembrane helix</keyword>
<evidence type="ECO:0000313" key="2">
    <source>
        <dbReference type="EMBL" id="SHN36114.1"/>
    </source>
</evidence>
<evidence type="ECO:0000313" key="3">
    <source>
        <dbReference type="Proteomes" id="UP000184339"/>
    </source>
</evidence>
<proteinExistence type="predicted"/>
<feature type="transmembrane region" description="Helical" evidence="1">
    <location>
        <begin position="12"/>
        <end position="30"/>
    </location>
</feature>
<dbReference type="EMBL" id="FRCX01000008">
    <property type="protein sequence ID" value="SHN36114.1"/>
    <property type="molecule type" value="Genomic_DNA"/>
</dbReference>
<sequence length="140" mass="16360">MYIMKEGRAAYLEFLRNLTPQILMLSLAFFLGRKIDFTKFDWSYATPTFIFYAFMIIAVFAAYANATLFMEKFSPITDMRKVVSRIVKTRKGHLRWKMQLVYFKRRWLVLFEALLMVFAIEFGLAGAFVTAVTSASKMTL</sequence>
<organism evidence="2 3">
    <name type="scientific">Duganella sacchari</name>
    <dbReference type="NCBI Taxonomy" id="551987"/>
    <lineage>
        <taxon>Bacteria</taxon>
        <taxon>Pseudomonadati</taxon>
        <taxon>Pseudomonadota</taxon>
        <taxon>Betaproteobacteria</taxon>
        <taxon>Burkholderiales</taxon>
        <taxon>Oxalobacteraceae</taxon>
        <taxon>Telluria group</taxon>
        <taxon>Duganella</taxon>
    </lineage>
</organism>
<dbReference type="OrthoDB" id="9256313at2"/>
<accession>A0A1M7QVY4</accession>
<dbReference type="RefSeq" id="WP_072786922.1">
    <property type="nucleotide sequence ID" value="NZ_FRCX01000008.1"/>
</dbReference>
<feature type="transmembrane region" description="Helical" evidence="1">
    <location>
        <begin position="107"/>
        <end position="132"/>
    </location>
</feature>
<dbReference type="Proteomes" id="UP000184339">
    <property type="component" value="Unassembled WGS sequence"/>
</dbReference>
<gene>
    <name evidence="2" type="ORF">SAMN05192549_108135</name>
</gene>
<dbReference type="AlphaFoldDB" id="A0A1M7QVY4"/>
<keyword evidence="1" id="KW-0472">Membrane</keyword>
<keyword evidence="1" id="KW-0812">Transmembrane</keyword>
<name>A0A1M7QVY4_9BURK</name>
<keyword evidence="3" id="KW-1185">Reference proteome</keyword>
<evidence type="ECO:0008006" key="4">
    <source>
        <dbReference type="Google" id="ProtNLM"/>
    </source>
</evidence>
<evidence type="ECO:0000256" key="1">
    <source>
        <dbReference type="SAM" id="Phobius"/>
    </source>
</evidence>